<keyword evidence="2" id="KW-1185">Reference proteome</keyword>
<sequence length="115" mass="13386">MVCLQNLNLKNRVTKGCSKWLNYFIRQTTTKQLSKQESTLTPRKKQPSKLSTKKLYKHLVHTYNPNRFVDSENYDIAVVIFQDIVKHKNNHKKLVEIQQLGIAKLGENVSKTKTS</sequence>
<protein>
    <submittedName>
        <fullName evidence="1">Uncharacterized protein</fullName>
    </submittedName>
</protein>
<reference evidence="1 2" key="1">
    <citation type="submission" date="2020-03" db="EMBL/GenBank/DDBJ databases">
        <title>Tamlana sp. nov, isolated from XXX.</title>
        <authorList>
            <person name="Cao W.R."/>
        </authorList>
    </citation>
    <scope>NUCLEOTIDE SEQUENCE [LARGE SCALE GENOMIC DNA]</scope>
    <source>
        <strain evidence="1 2">HST1-43</strain>
    </source>
</reference>
<evidence type="ECO:0000313" key="2">
    <source>
        <dbReference type="Proteomes" id="UP000760545"/>
    </source>
</evidence>
<dbReference type="RefSeq" id="WP_167916201.1">
    <property type="nucleotide sequence ID" value="NZ_JAAVJS010000001.1"/>
</dbReference>
<dbReference type="Proteomes" id="UP000760545">
    <property type="component" value="Unassembled WGS sequence"/>
</dbReference>
<proteinExistence type="predicted"/>
<dbReference type="EMBL" id="JAAVJS010000001">
    <property type="protein sequence ID" value="NJX13943.1"/>
    <property type="molecule type" value="Genomic_DNA"/>
</dbReference>
<comment type="caution">
    <text evidence="1">The sequence shown here is derived from an EMBL/GenBank/DDBJ whole genome shotgun (WGS) entry which is preliminary data.</text>
</comment>
<organism evidence="1 2">
    <name type="scientific">Tamlana crocina</name>
    <dbReference type="NCBI Taxonomy" id="393006"/>
    <lineage>
        <taxon>Bacteria</taxon>
        <taxon>Pseudomonadati</taxon>
        <taxon>Bacteroidota</taxon>
        <taxon>Flavobacteriia</taxon>
        <taxon>Flavobacteriales</taxon>
        <taxon>Flavobacteriaceae</taxon>
        <taxon>Tamlana</taxon>
    </lineage>
</organism>
<name>A0ABX1D6E4_9FLAO</name>
<gene>
    <name evidence="1" type="ORF">HC176_00390</name>
</gene>
<evidence type="ECO:0000313" key="1">
    <source>
        <dbReference type="EMBL" id="NJX13943.1"/>
    </source>
</evidence>
<accession>A0ABX1D6E4</accession>